<dbReference type="EMBL" id="CABVLI010000008">
    <property type="protein sequence ID" value="VVS97349.1"/>
    <property type="molecule type" value="Genomic_DNA"/>
</dbReference>
<proteinExistence type="predicted"/>
<gene>
    <name evidence="2" type="ORF">SPHINGO391_160020</name>
</gene>
<protein>
    <submittedName>
        <fullName evidence="2">Uncharacterized protein</fullName>
    </submittedName>
</protein>
<accession>A0A5E7XTF3</accession>
<organism evidence="2 3">
    <name type="scientific">Sphingomonas aurantiaca</name>
    <dbReference type="NCBI Taxonomy" id="185949"/>
    <lineage>
        <taxon>Bacteria</taxon>
        <taxon>Pseudomonadati</taxon>
        <taxon>Pseudomonadota</taxon>
        <taxon>Alphaproteobacteria</taxon>
        <taxon>Sphingomonadales</taxon>
        <taxon>Sphingomonadaceae</taxon>
        <taxon>Sphingomonas</taxon>
    </lineage>
</organism>
<feature type="region of interest" description="Disordered" evidence="1">
    <location>
        <begin position="1"/>
        <end position="74"/>
    </location>
</feature>
<sequence>MNLSQTEAYRNAAAQERSEAQRSTLPLVRQRHLRSAEAWDAMASQGEMTERLAQANADNRVKQPYQRPSSAEST</sequence>
<dbReference type="AlphaFoldDB" id="A0A5E7XTF3"/>
<reference evidence="2 3" key="1">
    <citation type="submission" date="2019-09" db="EMBL/GenBank/DDBJ databases">
        <authorList>
            <person name="Dittami M. S."/>
        </authorList>
    </citation>
    <scope>NUCLEOTIDE SEQUENCE [LARGE SCALE GENOMIC DNA]</scope>
    <source>
        <strain evidence="2">SPHINGO391</strain>
    </source>
</reference>
<evidence type="ECO:0000313" key="2">
    <source>
        <dbReference type="EMBL" id="VVS97349.1"/>
    </source>
</evidence>
<dbReference type="Proteomes" id="UP000326857">
    <property type="component" value="Unassembled WGS sequence"/>
</dbReference>
<evidence type="ECO:0000256" key="1">
    <source>
        <dbReference type="SAM" id="MobiDB-lite"/>
    </source>
</evidence>
<evidence type="ECO:0000313" key="3">
    <source>
        <dbReference type="Proteomes" id="UP000326857"/>
    </source>
</evidence>
<name>A0A5E7XTF3_9SPHN</name>